<name>A0A9P1MFF4_9PEZI</name>
<feature type="signal peptide" evidence="9">
    <location>
        <begin position="1"/>
        <end position="22"/>
    </location>
</feature>
<keyword evidence="5" id="KW-0256">Endoplasmic reticulum</keyword>
<dbReference type="CDD" id="cd02961">
    <property type="entry name" value="PDI_a_family"/>
    <property type="match status" value="1"/>
</dbReference>
<keyword evidence="9" id="KW-0732">Signal</keyword>
<dbReference type="SUPFAM" id="SSF52833">
    <property type="entry name" value="Thioredoxin-like"/>
    <property type="match status" value="2"/>
</dbReference>
<dbReference type="GO" id="GO:0003756">
    <property type="term" value="F:protein disulfide isomerase activity"/>
    <property type="evidence" value="ECO:0007669"/>
    <property type="project" value="UniProtKB-EC"/>
</dbReference>
<dbReference type="GO" id="GO:0034976">
    <property type="term" value="P:response to endoplasmic reticulum stress"/>
    <property type="evidence" value="ECO:0007669"/>
    <property type="project" value="TreeGrafter"/>
</dbReference>
<gene>
    <name evidence="10" type="ORF">PPNO1_LOCUS9661</name>
</gene>
<comment type="caution">
    <text evidence="10">The sequence shown here is derived from an EMBL/GenBank/DDBJ whole genome shotgun (WGS) entry which is preliminary data.</text>
</comment>
<dbReference type="AlphaFoldDB" id="A0A9P1MFF4"/>
<evidence type="ECO:0000256" key="5">
    <source>
        <dbReference type="ARBA" id="ARBA00022824"/>
    </source>
</evidence>
<dbReference type="Proteomes" id="UP000838763">
    <property type="component" value="Unassembled WGS sequence"/>
</dbReference>
<dbReference type="InterPro" id="IPR036249">
    <property type="entry name" value="Thioredoxin-like_sf"/>
</dbReference>
<dbReference type="PANTHER" id="PTHR18929:SF132">
    <property type="entry name" value="PROTEIN DISULFIDE-ISOMERASE A3"/>
    <property type="match status" value="1"/>
</dbReference>
<organism evidence="10 11">
    <name type="scientific">Parascedosporium putredinis</name>
    <dbReference type="NCBI Taxonomy" id="1442378"/>
    <lineage>
        <taxon>Eukaryota</taxon>
        <taxon>Fungi</taxon>
        <taxon>Dikarya</taxon>
        <taxon>Ascomycota</taxon>
        <taxon>Pezizomycotina</taxon>
        <taxon>Sordariomycetes</taxon>
        <taxon>Hypocreomycetidae</taxon>
        <taxon>Microascales</taxon>
        <taxon>Microascaceae</taxon>
        <taxon>Parascedosporium</taxon>
    </lineage>
</organism>
<dbReference type="PANTHER" id="PTHR18929">
    <property type="entry name" value="PROTEIN DISULFIDE ISOMERASE"/>
    <property type="match status" value="1"/>
</dbReference>
<keyword evidence="6" id="KW-0413">Isomerase</keyword>
<protein>
    <recommendedName>
        <fullName evidence="4">protein disulfide-isomerase</fullName>
        <ecNumber evidence="4">5.3.4.1</ecNumber>
    </recommendedName>
</protein>
<dbReference type="GO" id="GO:0006457">
    <property type="term" value="P:protein folding"/>
    <property type="evidence" value="ECO:0007669"/>
    <property type="project" value="TreeGrafter"/>
</dbReference>
<dbReference type="EMBL" id="CALLCH030000021">
    <property type="protein sequence ID" value="CAI4220121.1"/>
    <property type="molecule type" value="Genomic_DNA"/>
</dbReference>
<comment type="subcellular location">
    <subcellularLocation>
        <location evidence="2">Endoplasmic reticulum lumen</location>
    </subcellularLocation>
</comment>
<proteinExistence type="inferred from homology"/>
<keyword evidence="11" id="KW-1185">Reference proteome</keyword>
<evidence type="ECO:0000256" key="8">
    <source>
        <dbReference type="SAM" id="MobiDB-lite"/>
    </source>
</evidence>
<dbReference type="OrthoDB" id="427280at2759"/>
<sequence length="350" mass="38405">MTTHYLRLLLCASAIAVSPSLGWSFKTPDELEATTIGDVGTLIAFVMLEPEWAKIEKLHPSTAAIDCTAHAKYCLEQDVLTHPAIRVRLPGDKIVRYRGPRKADPILSFSSRISKSIVPVTGTNEAEVLASDDVVILASLPALDENDAGSELLHKRFEAIARRYGDRYTFGLRTVPETTRPSIKCQNNVDGLAHQLPSLDNVAEVASFVKACGEPLVGELNRRTELSLLKASKSLVHYFTSSEEDRELYVAGIRTLASRYREYLNFVTVDTNEYPDMVATVGHRRGASGVLAVQNPHSWQAFPLPEGTKITADVVEQFLNDIIQEKVTPWDGRPNVGGPAGGQDSGHDEL</sequence>
<evidence type="ECO:0000313" key="11">
    <source>
        <dbReference type="Proteomes" id="UP000838763"/>
    </source>
</evidence>
<reference evidence="10" key="1">
    <citation type="submission" date="2022-11" db="EMBL/GenBank/DDBJ databases">
        <authorList>
            <person name="Scott C."/>
            <person name="Bruce N."/>
        </authorList>
    </citation>
    <scope>NUCLEOTIDE SEQUENCE</scope>
</reference>
<evidence type="ECO:0000256" key="4">
    <source>
        <dbReference type="ARBA" id="ARBA00012723"/>
    </source>
</evidence>
<feature type="region of interest" description="Disordered" evidence="8">
    <location>
        <begin position="329"/>
        <end position="350"/>
    </location>
</feature>
<dbReference type="CDD" id="cd02982">
    <property type="entry name" value="PDI_b'_family"/>
    <property type="match status" value="1"/>
</dbReference>
<dbReference type="Pfam" id="PF13848">
    <property type="entry name" value="Thioredoxin_6"/>
    <property type="match status" value="1"/>
</dbReference>
<dbReference type="Gene3D" id="3.40.30.10">
    <property type="entry name" value="Glutaredoxin"/>
    <property type="match status" value="2"/>
</dbReference>
<comment type="catalytic activity">
    <reaction evidence="1">
        <text>Catalyzes the rearrangement of -S-S- bonds in proteins.</text>
        <dbReference type="EC" id="5.3.4.1"/>
    </reaction>
</comment>
<dbReference type="EC" id="5.3.4.1" evidence="4"/>
<keyword evidence="7" id="KW-0676">Redox-active center</keyword>
<feature type="chain" id="PRO_5040197080" description="protein disulfide-isomerase" evidence="9">
    <location>
        <begin position="23"/>
        <end position="350"/>
    </location>
</feature>
<evidence type="ECO:0000256" key="1">
    <source>
        <dbReference type="ARBA" id="ARBA00001182"/>
    </source>
</evidence>
<dbReference type="GO" id="GO:0005788">
    <property type="term" value="C:endoplasmic reticulum lumen"/>
    <property type="evidence" value="ECO:0007669"/>
    <property type="project" value="UniProtKB-SubCell"/>
</dbReference>
<evidence type="ECO:0000256" key="6">
    <source>
        <dbReference type="ARBA" id="ARBA00023235"/>
    </source>
</evidence>
<evidence type="ECO:0000256" key="2">
    <source>
        <dbReference type="ARBA" id="ARBA00004319"/>
    </source>
</evidence>
<evidence type="ECO:0000313" key="10">
    <source>
        <dbReference type="EMBL" id="CAI4220121.1"/>
    </source>
</evidence>
<comment type="similarity">
    <text evidence="3">Belongs to the protein disulfide isomerase family.</text>
</comment>
<accession>A0A9P1MFF4</accession>
<evidence type="ECO:0000256" key="9">
    <source>
        <dbReference type="SAM" id="SignalP"/>
    </source>
</evidence>
<evidence type="ECO:0000256" key="7">
    <source>
        <dbReference type="ARBA" id="ARBA00023284"/>
    </source>
</evidence>
<evidence type="ECO:0000256" key="3">
    <source>
        <dbReference type="ARBA" id="ARBA00006347"/>
    </source>
</evidence>